<evidence type="ECO:0000313" key="3">
    <source>
        <dbReference type="Proteomes" id="UP000182152"/>
    </source>
</evidence>
<evidence type="ECO:0000313" key="2">
    <source>
        <dbReference type="EMBL" id="OJG78420.1"/>
    </source>
</evidence>
<gene>
    <name evidence="2" type="ORF">RV14_GL001177</name>
</gene>
<reference evidence="2 3" key="1">
    <citation type="submission" date="2014-12" db="EMBL/GenBank/DDBJ databases">
        <title>Draft genome sequences of 29 type strains of Enterococci.</title>
        <authorList>
            <person name="Zhong Z."/>
            <person name="Sun Z."/>
            <person name="Liu W."/>
            <person name="Zhang W."/>
            <person name="Zhang H."/>
        </authorList>
    </citation>
    <scope>NUCLEOTIDE SEQUENCE [LARGE SCALE GENOMIC DNA]</scope>
    <source>
        <strain evidence="2 3">DSM 15687</strain>
    </source>
</reference>
<dbReference type="AlphaFoldDB" id="A0A1L8WBM3"/>
<dbReference type="STRING" id="150033.RV14_GL001177"/>
<name>A0A1L8WBM3_9ENTE</name>
<feature type="compositionally biased region" description="Basic and acidic residues" evidence="1">
    <location>
        <begin position="195"/>
        <end position="207"/>
    </location>
</feature>
<proteinExistence type="predicted"/>
<accession>A0A1L8WBM3</accession>
<feature type="region of interest" description="Disordered" evidence="1">
    <location>
        <begin position="195"/>
        <end position="216"/>
    </location>
</feature>
<protein>
    <submittedName>
        <fullName evidence="2">Uncharacterized protein</fullName>
    </submittedName>
</protein>
<keyword evidence="3" id="KW-1185">Reference proteome</keyword>
<dbReference type="EMBL" id="JXLB01000024">
    <property type="protein sequence ID" value="OJG78420.1"/>
    <property type="molecule type" value="Genomic_DNA"/>
</dbReference>
<evidence type="ECO:0000256" key="1">
    <source>
        <dbReference type="SAM" id="MobiDB-lite"/>
    </source>
</evidence>
<dbReference type="Proteomes" id="UP000182152">
    <property type="component" value="Unassembled WGS sequence"/>
</dbReference>
<sequence length="253" mass="29383">MVVIIIGVFLFFFGSSLIIQPQTETKSTKIGEEISIDMRTIQLVEKNYYPKNETLVFSFLSPINSSNVLDELKVTAKQNRSDSTKYKIKIDQISDELYVVKIKDLPDKWEKLTVSIYPENVNVDSLTDTQKLYFTREDSTTKELYNDSRSKESYELTAINFEVDQVKSDLEKSAKSVENHRESIKKIEQVNKNLEESLNDKTPKEQGEVEQTIEQNKSQIQTIEKEISTLKENDTELHSKLEKLNERKQELQN</sequence>
<comment type="caution">
    <text evidence="2">The sequence shown here is derived from an EMBL/GenBank/DDBJ whole genome shotgun (WGS) entry which is preliminary data.</text>
</comment>
<organism evidence="2 3">
    <name type="scientific">Enterococcus ratti</name>
    <dbReference type="NCBI Taxonomy" id="150033"/>
    <lineage>
        <taxon>Bacteria</taxon>
        <taxon>Bacillati</taxon>
        <taxon>Bacillota</taxon>
        <taxon>Bacilli</taxon>
        <taxon>Lactobacillales</taxon>
        <taxon>Enterococcaceae</taxon>
        <taxon>Enterococcus</taxon>
    </lineage>
</organism>